<feature type="transmembrane region" description="Helical" evidence="6">
    <location>
        <begin position="160"/>
        <end position="180"/>
    </location>
</feature>
<dbReference type="RefSeq" id="WP_068112897.1">
    <property type="nucleotide sequence ID" value="NZ_CP015079.1"/>
</dbReference>
<evidence type="ECO:0000256" key="6">
    <source>
        <dbReference type="SAM" id="Phobius"/>
    </source>
</evidence>
<sequence>MNEFLGILDAVVGEAISPDTAAVAIAVIGLNIHFGFTGLLNIGQAGYMLLGAYGMAISITYDIPLALAVLIGLVVSVLFSLILGLPTLKLRGDYLAIVTISAAEIIRYTGRLAAFEDFTGGSQGIFGKNYQGPFMDLSFFGDGSFELLPLSYRDAGGGDVVRVLGLLVAIAAIVGIVIIGKRMKAADGEAPKIGTSATPKLILAALGVVLFLALFFSFPQSEPRTSVDGWWVRVVAWSLVGISCIIVFLLVRSPWGRLLRGIREDEEAMRSLGKNVFAIKMQALIIGGMFGALGGMVYVLTGSVQADSMGRQLTFFAYTALLLGGAATIFGPVLGSVLFFSARILVREMSGAYVPNSIMSNQQTEQFSYVVVGVALVLLVIFRPQGILGNKRELRFHV</sequence>
<keyword evidence="5 6" id="KW-0472">Membrane</keyword>
<dbReference type="Pfam" id="PF02653">
    <property type="entry name" value="BPD_transp_2"/>
    <property type="match status" value="1"/>
</dbReference>
<dbReference type="InterPro" id="IPR043428">
    <property type="entry name" value="LivM-like"/>
</dbReference>
<dbReference type="PANTHER" id="PTHR30482">
    <property type="entry name" value="HIGH-AFFINITY BRANCHED-CHAIN AMINO ACID TRANSPORT SYSTEM PERMEASE"/>
    <property type="match status" value="1"/>
</dbReference>
<dbReference type="GO" id="GO:0015658">
    <property type="term" value="F:branched-chain amino acid transmembrane transporter activity"/>
    <property type="evidence" value="ECO:0007669"/>
    <property type="project" value="InterPro"/>
</dbReference>
<feature type="transmembrane region" description="Helical" evidence="6">
    <location>
        <begin position="320"/>
        <end position="346"/>
    </location>
</feature>
<evidence type="ECO:0000256" key="5">
    <source>
        <dbReference type="ARBA" id="ARBA00023136"/>
    </source>
</evidence>
<protein>
    <submittedName>
        <fullName evidence="7">Leucine/isoleucine/valine transporter permease subunit</fullName>
    </submittedName>
</protein>
<organism evidence="7 8">
    <name type="scientific">Nocardioides dokdonensis FR1436</name>
    <dbReference type="NCBI Taxonomy" id="1300347"/>
    <lineage>
        <taxon>Bacteria</taxon>
        <taxon>Bacillati</taxon>
        <taxon>Actinomycetota</taxon>
        <taxon>Actinomycetes</taxon>
        <taxon>Propionibacteriales</taxon>
        <taxon>Nocardioidaceae</taxon>
        <taxon>Nocardioides</taxon>
    </lineage>
</organism>
<proteinExistence type="predicted"/>
<evidence type="ECO:0000256" key="4">
    <source>
        <dbReference type="ARBA" id="ARBA00022989"/>
    </source>
</evidence>
<dbReference type="KEGG" id="ndk:I601_3674"/>
<evidence type="ECO:0000313" key="8">
    <source>
        <dbReference type="Proteomes" id="UP000077868"/>
    </source>
</evidence>
<keyword evidence="3 6" id="KW-0812">Transmembrane</keyword>
<dbReference type="STRING" id="1300347.I601_3674"/>
<evidence type="ECO:0000256" key="2">
    <source>
        <dbReference type="ARBA" id="ARBA00022475"/>
    </source>
</evidence>
<feature type="transmembrane region" description="Helical" evidence="6">
    <location>
        <begin position="20"/>
        <end position="42"/>
    </location>
</feature>
<dbReference type="Proteomes" id="UP000077868">
    <property type="component" value="Chromosome"/>
</dbReference>
<dbReference type="EMBL" id="CP015079">
    <property type="protein sequence ID" value="ANH40080.1"/>
    <property type="molecule type" value="Genomic_DNA"/>
</dbReference>
<keyword evidence="8" id="KW-1185">Reference proteome</keyword>
<dbReference type="AlphaFoldDB" id="A0A1A9GQZ1"/>
<dbReference type="OrthoDB" id="9814461at2"/>
<dbReference type="CDD" id="cd06581">
    <property type="entry name" value="TM_PBP1_LivM_like"/>
    <property type="match status" value="1"/>
</dbReference>
<dbReference type="InterPro" id="IPR001851">
    <property type="entry name" value="ABC_transp_permease"/>
</dbReference>
<keyword evidence="4 6" id="KW-1133">Transmembrane helix</keyword>
<comment type="subcellular location">
    <subcellularLocation>
        <location evidence="1">Cell membrane</location>
        <topology evidence="1">Multi-pass membrane protein</topology>
    </subcellularLocation>
</comment>
<accession>A0A1A9GQZ1</accession>
<feature type="transmembrane region" description="Helical" evidence="6">
    <location>
        <begin position="201"/>
        <end position="218"/>
    </location>
</feature>
<dbReference type="PANTHER" id="PTHR30482:SF10">
    <property type="entry name" value="HIGH-AFFINITY BRANCHED-CHAIN AMINO ACID TRANSPORT PROTEIN BRAE"/>
    <property type="match status" value="1"/>
</dbReference>
<keyword evidence="2" id="KW-1003">Cell membrane</keyword>
<gene>
    <name evidence="7" type="ORF">I601_3674</name>
</gene>
<dbReference type="GO" id="GO:0005886">
    <property type="term" value="C:plasma membrane"/>
    <property type="evidence" value="ECO:0007669"/>
    <property type="project" value="UniProtKB-SubCell"/>
</dbReference>
<feature type="transmembrane region" description="Helical" evidence="6">
    <location>
        <begin position="277"/>
        <end position="300"/>
    </location>
</feature>
<evidence type="ECO:0000256" key="1">
    <source>
        <dbReference type="ARBA" id="ARBA00004651"/>
    </source>
</evidence>
<evidence type="ECO:0000313" key="7">
    <source>
        <dbReference type="EMBL" id="ANH40080.1"/>
    </source>
</evidence>
<feature type="transmembrane region" description="Helical" evidence="6">
    <location>
        <begin position="63"/>
        <end position="85"/>
    </location>
</feature>
<feature type="transmembrane region" description="Helical" evidence="6">
    <location>
        <begin position="230"/>
        <end position="251"/>
    </location>
</feature>
<dbReference type="PATRIC" id="fig|1300347.3.peg.3685"/>
<evidence type="ECO:0000256" key="3">
    <source>
        <dbReference type="ARBA" id="ARBA00022692"/>
    </source>
</evidence>
<feature type="transmembrane region" description="Helical" evidence="6">
    <location>
        <begin position="367"/>
        <end position="388"/>
    </location>
</feature>
<reference evidence="7 8" key="1">
    <citation type="submission" date="2016-03" db="EMBL/GenBank/DDBJ databases">
        <title>Complete genome sequence of a soil Actinobacterium, Nocardioides dokdonensis FR1436.</title>
        <authorList>
            <person name="Kwon S.-K."/>
            <person name="Kim K."/>
            <person name="Kim J.F."/>
        </authorList>
    </citation>
    <scope>NUCLEOTIDE SEQUENCE [LARGE SCALE GENOMIC DNA]</scope>
    <source>
        <strain evidence="7 8">FR1436</strain>
    </source>
</reference>
<name>A0A1A9GQZ1_9ACTN</name>